<keyword evidence="1" id="KW-0472">Membrane</keyword>
<comment type="caution">
    <text evidence="2">The sequence shown here is derived from an EMBL/GenBank/DDBJ whole genome shotgun (WGS) entry which is preliminary data.</text>
</comment>
<dbReference type="RefSeq" id="WP_367877695.1">
    <property type="nucleotide sequence ID" value="NZ_JBFNXX010000006.1"/>
</dbReference>
<organism evidence="2 3">
    <name type="scientific">Sulfitobacter sediminis</name>
    <dbReference type="NCBI Taxonomy" id="3234186"/>
    <lineage>
        <taxon>Bacteria</taxon>
        <taxon>Pseudomonadati</taxon>
        <taxon>Pseudomonadota</taxon>
        <taxon>Alphaproteobacteria</taxon>
        <taxon>Rhodobacterales</taxon>
        <taxon>Roseobacteraceae</taxon>
        <taxon>Sulfitobacter</taxon>
    </lineage>
</organism>
<dbReference type="Pfam" id="PF11750">
    <property type="entry name" value="DUF3307"/>
    <property type="match status" value="1"/>
</dbReference>
<keyword evidence="1" id="KW-0812">Transmembrane</keyword>
<sequence length="129" mass="14579">MTAALQTALVLIALLLVKHLFADFLFQTQRMLSGRDEYVHVGRAQHAAIHGAFSFGVFVVLGAPLVFSLVICLAETVLHYHIDWAKGRHAARCQHSPTDAGYWRAFGFDQFLHQLTYVAMVWAWAFYTL</sequence>
<gene>
    <name evidence="2" type="ORF">AB2B41_10285</name>
</gene>
<feature type="transmembrane region" description="Helical" evidence="1">
    <location>
        <begin position="46"/>
        <end position="74"/>
    </location>
</feature>
<evidence type="ECO:0000313" key="2">
    <source>
        <dbReference type="EMBL" id="MEW9919995.1"/>
    </source>
</evidence>
<name>A0ABV3RLZ5_9RHOB</name>
<evidence type="ECO:0000313" key="3">
    <source>
        <dbReference type="Proteomes" id="UP001556098"/>
    </source>
</evidence>
<proteinExistence type="predicted"/>
<dbReference type="Proteomes" id="UP001556098">
    <property type="component" value="Unassembled WGS sequence"/>
</dbReference>
<dbReference type="EMBL" id="JBFNXX010000006">
    <property type="protein sequence ID" value="MEW9919995.1"/>
    <property type="molecule type" value="Genomic_DNA"/>
</dbReference>
<protein>
    <submittedName>
        <fullName evidence="2">DUF3307 domain-containing protein</fullName>
    </submittedName>
</protein>
<evidence type="ECO:0000256" key="1">
    <source>
        <dbReference type="SAM" id="Phobius"/>
    </source>
</evidence>
<accession>A0ABV3RLZ5</accession>
<dbReference type="InterPro" id="IPR021737">
    <property type="entry name" value="Phage_phiKZ_Orf197"/>
</dbReference>
<keyword evidence="3" id="KW-1185">Reference proteome</keyword>
<reference evidence="2 3" key="1">
    <citation type="submission" date="2024-07" db="EMBL/GenBank/DDBJ databases">
        <title>Marimonas sp.nov., isolated from tidal-flat sediment.</title>
        <authorList>
            <person name="Jayan J.N."/>
            <person name="Lee S.S."/>
        </authorList>
    </citation>
    <scope>NUCLEOTIDE SEQUENCE [LARGE SCALE GENOMIC DNA]</scope>
    <source>
        <strain evidence="2 3">MJW-29</strain>
    </source>
</reference>
<keyword evidence="1" id="KW-1133">Transmembrane helix</keyword>